<name>A0A914BT10_PATMI</name>
<dbReference type="PANTHER" id="PTHR34415">
    <property type="entry name" value="INTEGRASE CATALYTIC DOMAIN-CONTAINING PROTEIN"/>
    <property type="match status" value="1"/>
</dbReference>
<dbReference type="RefSeq" id="XP_038079319.1">
    <property type="nucleotide sequence ID" value="XM_038223391.1"/>
</dbReference>
<evidence type="ECO:0000256" key="1">
    <source>
        <dbReference type="SAM" id="MobiDB-lite"/>
    </source>
</evidence>
<feature type="region of interest" description="Disordered" evidence="1">
    <location>
        <begin position="36"/>
        <end position="89"/>
    </location>
</feature>
<dbReference type="OrthoDB" id="5971555at2759"/>
<evidence type="ECO:0000313" key="4">
    <source>
        <dbReference type="Proteomes" id="UP000887568"/>
    </source>
</evidence>
<evidence type="ECO:0000313" key="3">
    <source>
        <dbReference type="EnsemblMetazoa" id="XP_038079319.1"/>
    </source>
</evidence>
<keyword evidence="4" id="KW-1185">Reference proteome</keyword>
<organism evidence="3 4">
    <name type="scientific">Patiria miniata</name>
    <name type="common">Bat star</name>
    <name type="synonym">Asterina miniata</name>
    <dbReference type="NCBI Taxonomy" id="46514"/>
    <lineage>
        <taxon>Eukaryota</taxon>
        <taxon>Metazoa</taxon>
        <taxon>Echinodermata</taxon>
        <taxon>Eleutherozoa</taxon>
        <taxon>Asterozoa</taxon>
        <taxon>Asteroidea</taxon>
        <taxon>Valvatacea</taxon>
        <taxon>Valvatida</taxon>
        <taxon>Asterinidae</taxon>
        <taxon>Patiria</taxon>
    </lineage>
</organism>
<proteinExistence type="predicted"/>
<evidence type="ECO:0000259" key="2">
    <source>
        <dbReference type="Pfam" id="PF25273"/>
    </source>
</evidence>
<dbReference type="InterPro" id="IPR057191">
    <property type="entry name" value="DUF7869"/>
</dbReference>
<dbReference type="EnsemblMetazoa" id="XM_038223391.1">
    <property type="protein sequence ID" value="XP_038079319.1"/>
    <property type="gene ID" value="LOC119746437"/>
</dbReference>
<dbReference type="PANTHER" id="PTHR34415:SF1">
    <property type="entry name" value="INTEGRASE CATALYTIC DOMAIN-CONTAINING PROTEIN"/>
    <property type="match status" value="1"/>
</dbReference>
<sequence>MSDEDRIKIALNDSRILGLNAADNDALGELFTEFFSSDNHGDASDSHDGASDRESSDSDSDAGGHWKESASDGENDIDNAEEPMDVDDNDDLEPIVVENVAANIIQDIGMDDWVSPDAEEELEKVRNFNKCRCRNHQCLQKFDSGFIIKLRRQMSDATLTKSEKKMFLLGKLSTTLNNSQTTNCKKRPRQKVRQRSRTEYLVEGVKVCREAFQFMHNVSNNLLTSLAKHYKHEGAAPHKITSGGRRFNTRALTVKDIERVVQFISSYAEEHALVIPGRVSGVKCQDPRVRLLPSSETKSSVWRKYQTYMGDMNSTRRLSGDPDFCIVKRVTFTKLWCQYCPFVLTTRPKTDLCWVCQRNNSLVYQSANQLDGEKLAQLRRQEEHLRVVNMERDLYRSMVADCKQAVGEEHLGLHQPASRRGTAHYSFDFAQQVHYPHNPNQPGPMYFLCPRKCGIFGVCCEGIPEQVNYLVDEGMSSSKGSNAVLSYLHHFFLHYGLGEENVELHCDNCSGQNKNNFVMWYFVWRTLHGFHDNVTVNFLIAGHTKFSPDWCFGLLKQRYRKCVVSCLGDLEEVVRTSTTSGVNIPQLVGTENGTSSVSLYDWQAFLKPFFRTLPGIKGYHHMRFSKDDPVQPS</sequence>
<accession>A0A914BT10</accession>
<feature type="compositionally biased region" description="Acidic residues" evidence="1">
    <location>
        <begin position="71"/>
        <end position="89"/>
    </location>
</feature>
<dbReference type="AlphaFoldDB" id="A0A914BT10"/>
<dbReference type="Proteomes" id="UP000887568">
    <property type="component" value="Unplaced"/>
</dbReference>
<feature type="domain" description="DUF7869" evidence="2">
    <location>
        <begin position="454"/>
        <end position="628"/>
    </location>
</feature>
<reference evidence="3" key="1">
    <citation type="submission" date="2022-11" db="UniProtKB">
        <authorList>
            <consortium name="EnsemblMetazoa"/>
        </authorList>
    </citation>
    <scope>IDENTIFICATION</scope>
</reference>
<protein>
    <recommendedName>
        <fullName evidence="2">DUF7869 domain-containing protein</fullName>
    </recommendedName>
</protein>
<dbReference type="Pfam" id="PF25273">
    <property type="entry name" value="DUF7869"/>
    <property type="match status" value="1"/>
</dbReference>
<dbReference type="GeneID" id="119746437"/>
<dbReference type="OMA" id="TEYATEN"/>
<feature type="compositionally biased region" description="Basic and acidic residues" evidence="1">
    <location>
        <begin position="39"/>
        <end position="70"/>
    </location>
</feature>